<proteinExistence type="predicted"/>
<dbReference type="Proteomes" id="UP000284434">
    <property type="component" value="Unassembled WGS sequence"/>
</dbReference>
<name>A0A3D4ZA67_9BACT</name>
<dbReference type="OMA" id="HELIYFR"/>
<protein>
    <recommendedName>
        <fullName evidence="5">PKD-like family protein</fullName>
    </recommendedName>
</protein>
<evidence type="ECO:0000313" key="4">
    <source>
        <dbReference type="Proteomes" id="UP000284434"/>
    </source>
</evidence>
<accession>A0A3D4ZA67</accession>
<comment type="caution">
    <text evidence="2">The sequence shown here is derived from an EMBL/GenBank/DDBJ whole genome shotgun (WGS) entry which is preliminary data.</text>
</comment>
<dbReference type="Proteomes" id="UP000283426">
    <property type="component" value="Unassembled WGS sequence"/>
</dbReference>
<evidence type="ECO:0000313" key="2">
    <source>
        <dbReference type="EMBL" id="RGY06959.1"/>
    </source>
</evidence>
<sequence>MKNKIYLLYWLLAFLSVGCYDDKGNNDYRFVNTIEVEPFGQDSYPWAALGDTVRYKPVLHFASGNGDELDLAYEWTFAGKTIGDELNLEWIVDTVATGQVILRVTDRANGLVYSNQKSLRIDSPYKSKGWMILSEKNGQSSLGFVREMITAYEMDDLGIYCVFDNQTFPDVYEETNGEVLGSGPVRITEHFSRTAPGSLLILQQGAPGCIDIDGNTLLRDIYLSETFMDGVFPEQFEPVNATWMHWLDVIENKDGRLYTRLKYSDALFNSGYFITEPVLVGEEEVRGHLLDCDWQAVGYTVVHDRGTAANPRNRLAAVFDFRDFWGVNYAGYAAVFPEADKGWPDGFVPLNDLGDHELIYFRGWGDWSGGYYYMILKTPGGKYLQQTFTLKRSTAELYYEEGSLAVQELPSGFVYEDCLPYVLSTDKYLLLMKGNDMYYYNYASPGDGVSFYWHFDAPVKHMTASVQGHPQLGCALANGQFVILNVKLIKNRPEEKRLYWQTPAEVDLGNPVSLIYKTSGQL</sequence>
<dbReference type="PROSITE" id="PS51257">
    <property type="entry name" value="PROKAR_LIPOPROTEIN"/>
    <property type="match status" value="1"/>
</dbReference>
<dbReference type="EMBL" id="QSCO01000010">
    <property type="protein sequence ID" value="RGY06959.1"/>
    <property type="molecule type" value="Genomic_DNA"/>
</dbReference>
<dbReference type="AlphaFoldDB" id="A0A3D4ZA67"/>
<organism evidence="2 4">
    <name type="scientific">Odoribacter splanchnicus</name>
    <dbReference type="NCBI Taxonomy" id="28118"/>
    <lineage>
        <taxon>Bacteria</taxon>
        <taxon>Pseudomonadati</taxon>
        <taxon>Bacteroidota</taxon>
        <taxon>Bacteroidia</taxon>
        <taxon>Bacteroidales</taxon>
        <taxon>Odoribacteraceae</taxon>
        <taxon>Odoribacter</taxon>
    </lineage>
</organism>
<dbReference type="InterPro" id="IPR032183">
    <property type="entry name" value="PKD-like"/>
</dbReference>
<gene>
    <name evidence="1" type="ORF">DWW24_19360</name>
    <name evidence="2" type="ORF">DXA53_08945</name>
</gene>
<evidence type="ECO:0008006" key="5">
    <source>
        <dbReference type="Google" id="ProtNLM"/>
    </source>
</evidence>
<reference evidence="3 4" key="1">
    <citation type="submission" date="2018-08" db="EMBL/GenBank/DDBJ databases">
        <title>A genome reference for cultivated species of the human gut microbiota.</title>
        <authorList>
            <person name="Zou Y."/>
            <person name="Xue W."/>
            <person name="Luo G."/>
        </authorList>
    </citation>
    <scope>NUCLEOTIDE SEQUENCE [LARGE SCALE GENOMIC DNA]</scope>
    <source>
        <strain evidence="1 3">AF14-6AC</strain>
        <strain evidence="2 4">OF03-11</strain>
    </source>
</reference>
<dbReference type="Pfam" id="PF16407">
    <property type="entry name" value="PKD_2"/>
    <property type="match status" value="1"/>
</dbReference>
<dbReference type="RefSeq" id="WP_013613724.1">
    <property type="nucleotide sequence ID" value="NZ_BAABYK010000001.1"/>
</dbReference>
<evidence type="ECO:0000313" key="3">
    <source>
        <dbReference type="Proteomes" id="UP000283426"/>
    </source>
</evidence>
<evidence type="ECO:0000313" key="1">
    <source>
        <dbReference type="EMBL" id="RGV18674.1"/>
    </source>
</evidence>
<dbReference type="GeneID" id="61276822"/>
<dbReference type="EMBL" id="QRYW01000055">
    <property type="protein sequence ID" value="RGV18674.1"/>
    <property type="molecule type" value="Genomic_DNA"/>
</dbReference>